<sequence>MLHFTLSLCFFLLAIALCQETAFLYPPPSEESKLSFSVGDFLNATWVNSSDSPVLVLWCSRPNDGYASTFNSAGTSLQATGSLLVRLTSSSGDASNLCHLELRPDRNTNGTNSVNFALKAAADNMSPTIWGLGSSTESASSSTPTPSQTISSIADSTAGSTSSSTAAITPGASPSATVVPGQASSGLSASAKAVIGLGTGLAFTVGAVTVAIFLLVRKKARAKSRLMLGAEEVRYEQAPKSQLSGFTTATEYRPITEIDGASPSELPGASTMTGSRKP</sequence>
<keyword evidence="2" id="KW-1133">Transmembrane helix</keyword>
<feature type="region of interest" description="Disordered" evidence="1">
    <location>
        <begin position="132"/>
        <end position="183"/>
    </location>
</feature>
<feature type="signal peptide" evidence="3">
    <location>
        <begin position="1"/>
        <end position="18"/>
    </location>
</feature>
<dbReference type="Proteomes" id="UP000019373">
    <property type="component" value="Unassembled WGS sequence"/>
</dbReference>
<evidence type="ECO:0000256" key="3">
    <source>
        <dbReference type="SAM" id="SignalP"/>
    </source>
</evidence>
<feature type="region of interest" description="Disordered" evidence="1">
    <location>
        <begin position="256"/>
        <end position="278"/>
    </location>
</feature>
<accession>U1G669</accession>
<organism evidence="4 5">
    <name type="scientific">Endocarpon pusillum (strain Z07020 / HMAS-L-300199)</name>
    <name type="common">Lichen-forming fungus</name>
    <dbReference type="NCBI Taxonomy" id="1263415"/>
    <lineage>
        <taxon>Eukaryota</taxon>
        <taxon>Fungi</taxon>
        <taxon>Dikarya</taxon>
        <taxon>Ascomycota</taxon>
        <taxon>Pezizomycotina</taxon>
        <taxon>Eurotiomycetes</taxon>
        <taxon>Chaetothyriomycetidae</taxon>
        <taxon>Verrucariales</taxon>
        <taxon>Verrucariaceae</taxon>
        <taxon>Endocarpon</taxon>
    </lineage>
</organism>
<proteinExistence type="predicted"/>
<keyword evidence="2" id="KW-0812">Transmembrane</keyword>
<dbReference type="RefSeq" id="XP_007801494.1">
    <property type="nucleotide sequence ID" value="XM_007803303.1"/>
</dbReference>
<gene>
    <name evidence="4" type="ORF">EPUS_09430</name>
</gene>
<name>U1G669_ENDPU</name>
<evidence type="ECO:0008006" key="6">
    <source>
        <dbReference type="Google" id="ProtNLM"/>
    </source>
</evidence>
<evidence type="ECO:0000256" key="2">
    <source>
        <dbReference type="SAM" id="Phobius"/>
    </source>
</evidence>
<dbReference type="AlphaFoldDB" id="U1G669"/>
<evidence type="ECO:0000313" key="4">
    <source>
        <dbReference type="EMBL" id="ERF72857.1"/>
    </source>
</evidence>
<dbReference type="GeneID" id="19244242"/>
<evidence type="ECO:0000313" key="5">
    <source>
        <dbReference type="Proteomes" id="UP000019373"/>
    </source>
</evidence>
<keyword evidence="3" id="KW-0732">Signal</keyword>
<dbReference type="EMBL" id="KE721033">
    <property type="protein sequence ID" value="ERF72857.1"/>
    <property type="molecule type" value="Genomic_DNA"/>
</dbReference>
<keyword evidence="5" id="KW-1185">Reference proteome</keyword>
<keyword evidence="2" id="KW-0472">Membrane</keyword>
<feature type="compositionally biased region" description="Low complexity" evidence="1">
    <location>
        <begin position="134"/>
        <end position="177"/>
    </location>
</feature>
<reference evidence="5" key="1">
    <citation type="journal article" date="2014" name="BMC Genomics">
        <title>Genome characteristics reveal the impact of lichenization on lichen-forming fungus Endocarpon pusillum Hedwig (Verrucariales, Ascomycota).</title>
        <authorList>
            <person name="Wang Y.-Y."/>
            <person name="Liu B."/>
            <person name="Zhang X.-Y."/>
            <person name="Zhou Q.-M."/>
            <person name="Zhang T."/>
            <person name="Li H."/>
            <person name="Yu Y.-F."/>
            <person name="Zhang X.-L."/>
            <person name="Hao X.-Y."/>
            <person name="Wang M."/>
            <person name="Wang L."/>
            <person name="Wei J.-C."/>
        </authorList>
    </citation>
    <scope>NUCLEOTIDE SEQUENCE [LARGE SCALE GENOMIC DNA]</scope>
    <source>
        <strain evidence="5">Z07020 / HMAS-L-300199</strain>
    </source>
</reference>
<feature type="transmembrane region" description="Helical" evidence="2">
    <location>
        <begin position="193"/>
        <end position="216"/>
    </location>
</feature>
<dbReference type="HOGENOM" id="CLU_1001256_0_0_1"/>
<evidence type="ECO:0000256" key="1">
    <source>
        <dbReference type="SAM" id="MobiDB-lite"/>
    </source>
</evidence>
<protein>
    <recommendedName>
        <fullName evidence="6">Ig-like domain-containing protein</fullName>
    </recommendedName>
</protein>
<feature type="chain" id="PRO_5004609957" description="Ig-like domain-containing protein" evidence="3">
    <location>
        <begin position="19"/>
        <end position="278"/>
    </location>
</feature>